<evidence type="ECO:0000313" key="1">
    <source>
        <dbReference type="EMBL" id="EGO22324.1"/>
    </source>
</evidence>
<name>F8P476_SERL9</name>
<dbReference type="HOGENOM" id="CLU_040082_4_2_1"/>
<protein>
    <recommendedName>
        <fullName evidence="2">DDE Tnp4 domain-containing protein</fullName>
    </recommendedName>
</protein>
<dbReference type="KEGG" id="sla:SERLADRAFT_440349"/>
<evidence type="ECO:0008006" key="2">
    <source>
        <dbReference type="Google" id="ProtNLM"/>
    </source>
</evidence>
<dbReference type="EMBL" id="GL945437">
    <property type="protein sequence ID" value="EGO22324.1"/>
    <property type="molecule type" value="Genomic_DNA"/>
</dbReference>
<gene>
    <name evidence="1" type="ORF">SERLADRAFT_440349</name>
</gene>
<organism>
    <name type="scientific">Serpula lacrymans var. lacrymans (strain S7.9)</name>
    <name type="common">Dry rot fungus</name>
    <dbReference type="NCBI Taxonomy" id="578457"/>
    <lineage>
        <taxon>Eukaryota</taxon>
        <taxon>Fungi</taxon>
        <taxon>Dikarya</taxon>
        <taxon>Basidiomycota</taxon>
        <taxon>Agaricomycotina</taxon>
        <taxon>Agaricomycetes</taxon>
        <taxon>Agaricomycetidae</taxon>
        <taxon>Boletales</taxon>
        <taxon>Coniophorineae</taxon>
        <taxon>Serpulaceae</taxon>
        <taxon>Serpula</taxon>
    </lineage>
</organism>
<dbReference type="Proteomes" id="UP000008064">
    <property type="component" value="Unassembled WGS sequence"/>
</dbReference>
<reference evidence="1" key="1">
    <citation type="submission" date="2011-04" db="EMBL/GenBank/DDBJ databases">
        <title>Evolution of plant cell wall degrading machinery underlies the functional diversity of forest fungi.</title>
        <authorList>
            <consortium name="US DOE Joint Genome Institute (JGI-PGF)"/>
            <person name="Eastwood D.C."/>
            <person name="Floudas D."/>
            <person name="Binder M."/>
            <person name="Majcherczyk A."/>
            <person name="Schneider P."/>
            <person name="Aerts A."/>
            <person name="Asiegbu F.O."/>
            <person name="Baker S.E."/>
            <person name="Barry K."/>
            <person name="Bendiksby M."/>
            <person name="Blumentritt M."/>
            <person name="Coutinho P.M."/>
            <person name="Cullen D."/>
            <person name="Cullen D."/>
            <person name="Gathman A."/>
            <person name="Goodell B."/>
            <person name="Henrissat B."/>
            <person name="Ihrmark K."/>
            <person name="Kauserud H."/>
            <person name="Kohler A."/>
            <person name="LaButti K."/>
            <person name="Lapidus A."/>
            <person name="Lavin J.L."/>
            <person name="Lee Y.-H."/>
            <person name="Lindquist E."/>
            <person name="Lilly W."/>
            <person name="Lucas S."/>
            <person name="Morin E."/>
            <person name="Murat C."/>
            <person name="Oguiza J.A."/>
            <person name="Park J."/>
            <person name="Pisabarro A.G."/>
            <person name="Riley R."/>
            <person name="Rosling A."/>
            <person name="Salamov A."/>
            <person name="Schmidt O."/>
            <person name="Schmutz J."/>
            <person name="Skrede I."/>
            <person name="Stenlid J."/>
            <person name="Wiebenga A."/>
            <person name="Xie X."/>
            <person name="Kues U."/>
            <person name="Hibbett D.S."/>
            <person name="Hoffmeister D."/>
            <person name="Hogberg N."/>
            <person name="Martin F."/>
            <person name="Grigoriev I.V."/>
            <person name="Watkinson S.C."/>
        </authorList>
    </citation>
    <scope>NUCLEOTIDE SEQUENCE</scope>
    <source>
        <strain evidence="1">S7.9</strain>
    </source>
</reference>
<dbReference type="RefSeq" id="XP_007320862.1">
    <property type="nucleotide sequence ID" value="XM_007320800.1"/>
</dbReference>
<accession>F8P476</accession>
<sequence>MSVQAKIPPAVCMLHNFIRTHDPSDIDAPNDIDLHIPTPKIDNGELAQSAPTEAGRVAANTQQDRIARAMWIDYQRELALG</sequence>
<dbReference type="OrthoDB" id="1681765at2759"/>
<dbReference type="AlphaFoldDB" id="F8P476"/>
<dbReference type="GeneID" id="18815355"/>
<proteinExistence type="predicted"/>